<comment type="caution">
    <text evidence="7">The sequence shown here is derived from an EMBL/GenBank/DDBJ whole genome shotgun (WGS) entry which is preliminary data.</text>
</comment>
<name>A0A4S3ZS92_9FLAO</name>
<gene>
    <name evidence="7" type="ORF">E6C50_14695</name>
</gene>
<evidence type="ECO:0000256" key="2">
    <source>
        <dbReference type="ARBA" id="ARBA00022475"/>
    </source>
</evidence>
<evidence type="ECO:0000313" key="7">
    <source>
        <dbReference type="EMBL" id="THF48528.1"/>
    </source>
</evidence>
<keyword evidence="3 6" id="KW-0812">Transmembrane</keyword>
<sequence>MHYFMPLILGFTVASIGITPPGLLNMTAAKLSVRDGRSKALMFALGATFTVLFQTYLAVLFAKFIDRNPEIINLLQEIGLGIFVLLTLYFFTIANKPKKPKEELKMKSKTSRFFLGMLLSALNLFPIPYYVFISVWLSRNGYFFFNQSYISLFVLGAVIGSFLVFYLYILFFKKKEGEKPSFLITNINYIIGSITGLVSIVTLIKLINNNLG</sequence>
<keyword evidence="4 6" id="KW-1133">Transmembrane helix</keyword>
<keyword evidence="2" id="KW-1003">Cell membrane</keyword>
<evidence type="ECO:0000256" key="6">
    <source>
        <dbReference type="SAM" id="Phobius"/>
    </source>
</evidence>
<dbReference type="GO" id="GO:0005886">
    <property type="term" value="C:plasma membrane"/>
    <property type="evidence" value="ECO:0007669"/>
    <property type="project" value="UniProtKB-SubCell"/>
</dbReference>
<dbReference type="AlphaFoldDB" id="A0A4S3ZS92"/>
<keyword evidence="5 6" id="KW-0472">Membrane</keyword>
<dbReference type="OrthoDB" id="1451945at2"/>
<dbReference type="GO" id="GO:0006865">
    <property type="term" value="P:amino acid transport"/>
    <property type="evidence" value="ECO:0007669"/>
    <property type="project" value="InterPro"/>
</dbReference>
<comment type="subcellular location">
    <subcellularLocation>
        <location evidence="1">Cell membrane</location>
        <topology evidence="1">Multi-pass membrane protein</topology>
    </subcellularLocation>
</comment>
<dbReference type="Pfam" id="PF01810">
    <property type="entry name" value="LysE"/>
    <property type="match status" value="1"/>
</dbReference>
<accession>A0A4S3ZS92</accession>
<evidence type="ECO:0000256" key="4">
    <source>
        <dbReference type="ARBA" id="ARBA00022989"/>
    </source>
</evidence>
<feature type="transmembrane region" description="Helical" evidence="6">
    <location>
        <begin position="40"/>
        <end position="65"/>
    </location>
</feature>
<organism evidence="7 8">
    <name type="scientific">Flavobacterium supellecticarium</name>
    <dbReference type="NCBI Taxonomy" id="2565924"/>
    <lineage>
        <taxon>Bacteria</taxon>
        <taxon>Pseudomonadati</taxon>
        <taxon>Bacteroidota</taxon>
        <taxon>Flavobacteriia</taxon>
        <taxon>Flavobacteriales</taxon>
        <taxon>Flavobacteriaceae</taxon>
        <taxon>Flavobacterium</taxon>
    </lineage>
</organism>
<evidence type="ECO:0000256" key="5">
    <source>
        <dbReference type="ARBA" id="ARBA00023136"/>
    </source>
</evidence>
<keyword evidence="8" id="KW-1185">Reference proteome</keyword>
<evidence type="ECO:0000256" key="1">
    <source>
        <dbReference type="ARBA" id="ARBA00004651"/>
    </source>
</evidence>
<feature type="transmembrane region" description="Helical" evidence="6">
    <location>
        <begin position="149"/>
        <end position="171"/>
    </location>
</feature>
<evidence type="ECO:0000256" key="3">
    <source>
        <dbReference type="ARBA" id="ARBA00022692"/>
    </source>
</evidence>
<feature type="transmembrane region" description="Helical" evidence="6">
    <location>
        <begin position="183"/>
        <end position="207"/>
    </location>
</feature>
<dbReference type="Proteomes" id="UP000307507">
    <property type="component" value="Unassembled WGS sequence"/>
</dbReference>
<dbReference type="InterPro" id="IPR001123">
    <property type="entry name" value="LeuE-type"/>
</dbReference>
<feature type="transmembrane region" description="Helical" evidence="6">
    <location>
        <begin position="6"/>
        <end position="28"/>
    </location>
</feature>
<feature type="transmembrane region" description="Helical" evidence="6">
    <location>
        <begin position="113"/>
        <end position="137"/>
    </location>
</feature>
<evidence type="ECO:0000313" key="8">
    <source>
        <dbReference type="Proteomes" id="UP000307507"/>
    </source>
</evidence>
<reference evidence="7 8" key="1">
    <citation type="submission" date="2019-04" db="EMBL/GenBank/DDBJ databases">
        <title>Flavobacterium sp. nov. isolated from construction timber.</title>
        <authorList>
            <person name="Lin S.-Y."/>
            <person name="Chang C.-T."/>
            <person name="Young C.-C."/>
        </authorList>
    </citation>
    <scope>NUCLEOTIDE SEQUENCE [LARGE SCALE GENOMIC DNA]</scope>
    <source>
        <strain evidence="7 8">CC-CTC003</strain>
    </source>
</reference>
<feature type="transmembrane region" description="Helical" evidence="6">
    <location>
        <begin position="71"/>
        <end position="92"/>
    </location>
</feature>
<proteinExistence type="predicted"/>
<dbReference type="EMBL" id="SSNZ01000008">
    <property type="protein sequence ID" value="THF48528.1"/>
    <property type="molecule type" value="Genomic_DNA"/>
</dbReference>
<protein>
    <submittedName>
        <fullName evidence="7">Lysine transporter LysE</fullName>
    </submittedName>
</protein>